<gene>
    <name evidence="10" type="ORF">QWZ16_13860</name>
</gene>
<accession>A0ABT8BUE4</accession>
<comment type="caution">
    <text evidence="10">The sequence shown here is derived from an EMBL/GenBank/DDBJ whole genome shotgun (WGS) entry which is preliminary data.</text>
</comment>
<comment type="cofactor">
    <cofactor evidence="8">
        <name>[2Fe-2S] cluster</name>
        <dbReference type="ChEBI" id="CHEBI:190135"/>
    </cofactor>
</comment>
<organism evidence="10 11">
    <name type="scientific">Vibrio ostreicida</name>
    <dbReference type="NCBI Taxonomy" id="526588"/>
    <lineage>
        <taxon>Bacteria</taxon>
        <taxon>Pseudomonadati</taxon>
        <taxon>Pseudomonadota</taxon>
        <taxon>Gammaproteobacteria</taxon>
        <taxon>Vibrionales</taxon>
        <taxon>Vibrionaceae</taxon>
        <taxon>Vibrio</taxon>
    </lineage>
</organism>
<keyword evidence="4" id="KW-0479">Metal-binding</keyword>
<evidence type="ECO:0000256" key="7">
    <source>
        <dbReference type="ARBA" id="ARBA00023014"/>
    </source>
</evidence>
<dbReference type="PANTHER" id="PTHR43112:SF3">
    <property type="entry name" value="FERREDOXIN-2, CHLOROPLASTIC"/>
    <property type="match status" value="1"/>
</dbReference>
<dbReference type="Gene3D" id="3.10.20.30">
    <property type="match status" value="1"/>
</dbReference>
<evidence type="ECO:0000313" key="11">
    <source>
        <dbReference type="Proteomes" id="UP001238540"/>
    </source>
</evidence>
<keyword evidence="2" id="KW-0813">Transport</keyword>
<evidence type="ECO:0000259" key="9">
    <source>
        <dbReference type="PROSITE" id="PS51085"/>
    </source>
</evidence>
<keyword evidence="6" id="KW-0408">Iron</keyword>
<evidence type="ECO:0000256" key="1">
    <source>
        <dbReference type="ARBA" id="ARBA00007874"/>
    </source>
</evidence>
<evidence type="ECO:0000256" key="4">
    <source>
        <dbReference type="ARBA" id="ARBA00022723"/>
    </source>
</evidence>
<keyword evidence="3" id="KW-0001">2Fe-2S</keyword>
<dbReference type="Pfam" id="PF00111">
    <property type="entry name" value="Fer2"/>
    <property type="match status" value="1"/>
</dbReference>
<dbReference type="RefSeq" id="WP_076585766.1">
    <property type="nucleotide sequence ID" value="NZ_JABEYA020000001.1"/>
</dbReference>
<dbReference type="Proteomes" id="UP001238540">
    <property type="component" value="Unassembled WGS sequence"/>
</dbReference>
<evidence type="ECO:0000256" key="8">
    <source>
        <dbReference type="ARBA" id="ARBA00034078"/>
    </source>
</evidence>
<dbReference type="InterPro" id="IPR036010">
    <property type="entry name" value="2Fe-2S_ferredoxin-like_sf"/>
</dbReference>
<protein>
    <submittedName>
        <fullName evidence="10">2Fe-2S iron-sulfur cluster-binding protein</fullName>
    </submittedName>
</protein>
<keyword evidence="7" id="KW-0411">Iron-sulfur</keyword>
<dbReference type="PROSITE" id="PS51085">
    <property type="entry name" value="2FE2S_FER_2"/>
    <property type="match status" value="1"/>
</dbReference>
<evidence type="ECO:0000256" key="5">
    <source>
        <dbReference type="ARBA" id="ARBA00022982"/>
    </source>
</evidence>
<sequence>MTKFTITIDGEVVSQNANENTSLLATLEQEGYLLPRGCGIGCCGICKIKKLGGAISMCAKGGISDQDIEQGYILPCCSYPTSDVSIVRKR</sequence>
<keyword evidence="5" id="KW-0249">Electron transport</keyword>
<comment type="similarity">
    <text evidence="1">Belongs to the 2Fe2S plant-type ferredoxin family.</text>
</comment>
<reference evidence="11" key="1">
    <citation type="journal article" date="2019" name="Int. J. Syst. Evol. Microbiol.">
        <title>The Global Catalogue of Microorganisms (GCM) 10K type strain sequencing project: providing services to taxonomists for standard genome sequencing and annotation.</title>
        <authorList>
            <consortium name="The Broad Institute Genomics Platform"/>
            <consortium name="The Broad Institute Genome Sequencing Center for Infectious Disease"/>
            <person name="Wu L."/>
            <person name="Ma J."/>
        </authorList>
    </citation>
    <scope>NUCLEOTIDE SEQUENCE [LARGE SCALE GENOMIC DNA]</scope>
    <source>
        <strain evidence="11">CECT 7398</strain>
    </source>
</reference>
<keyword evidence="11" id="KW-1185">Reference proteome</keyword>
<dbReference type="CDD" id="cd00207">
    <property type="entry name" value="fer2"/>
    <property type="match status" value="1"/>
</dbReference>
<dbReference type="PANTHER" id="PTHR43112">
    <property type="entry name" value="FERREDOXIN"/>
    <property type="match status" value="1"/>
</dbReference>
<proteinExistence type="inferred from homology"/>
<evidence type="ECO:0000313" key="10">
    <source>
        <dbReference type="EMBL" id="MDN3610787.1"/>
    </source>
</evidence>
<evidence type="ECO:0000256" key="3">
    <source>
        <dbReference type="ARBA" id="ARBA00022714"/>
    </source>
</evidence>
<dbReference type="InterPro" id="IPR012675">
    <property type="entry name" value="Beta-grasp_dom_sf"/>
</dbReference>
<dbReference type="InterPro" id="IPR001041">
    <property type="entry name" value="2Fe-2S_ferredoxin-type"/>
</dbReference>
<evidence type="ECO:0000256" key="6">
    <source>
        <dbReference type="ARBA" id="ARBA00023004"/>
    </source>
</evidence>
<feature type="domain" description="2Fe-2S ferredoxin-type" evidence="9">
    <location>
        <begin position="2"/>
        <end position="90"/>
    </location>
</feature>
<dbReference type="SUPFAM" id="SSF54292">
    <property type="entry name" value="2Fe-2S ferredoxin-like"/>
    <property type="match status" value="1"/>
</dbReference>
<dbReference type="EMBL" id="JAUFQC010000001">
    <property type="protein sequence ID" value="MDN3610787.1"/>
    <property type="molecule type" value="Genomic_DNA"/>
</dbReference>
<evidence type="ECO:0000256" key="2">
    <source>
        <dbReference type="ARBA" id="ARBA00022448"/>
    </source>
</evidence>
<name>A0ABT8BUE4_9VIBR</name>